<evidence type="ECO:0000256" key="1">
    <source>
        <dbReference type="ARBA" id="ARBA00000707"/>
    </source>
</evidence>
<dbReference type="Proteomes" id="UP000070544">
    <property type="component" value="Unassembled WGS sequence"/>
</dbReference>
<dbReference type="PANTHER" id="PTHR14159:SF0">
    <property type="entry name" value="ATAXIN-3-RELATED"/>
    <property type="match status" value="1"/>
</dbReference>
<dbReference type="EC" id="3.4.19.12" evidence="3"/>
<dbReference type="EMBL" id="KQ965767">
    <property type="protein sequence ID" value="KXS14700.1"/>
    <property type="molecule type" value="Genomic_DNA"/>
</dbReference>
<feature type="compositionally biased region" description="Polar residues" evidence="12">
    <location>
        <begin position="386"/>
        <end position="396"/>
    </location>
</feature>
<name>A0A139AD57_GONPJ</name>
<feature type="region of interest" description="Disordered" evidence="12">
    <location>
        <begin position="339"/>
        <end position="408"/>
    </location>
</feature>
<comment type="subcellular location">
    <subcellularLocation>
        <location evidence="2">Nucleus</location>
    </subcellularLocation>
</comment>
<dbReference type="InterPro" id="IPR033865">
    <property type="entry name" value="Ataxin-3"/>
</dbReference>
<gene>
    <name evidence="14" type="ORF">M427DRAFT_32906</name>
</gene>
<dbReference type="Gene3D" id="3.90.70.40">
    <property type="match status" value="1"/>
</dbReference>
<evidence type="ECO:0000256" key="3">
    <source>
        <dbReference type="ARBA" id="ARBA00012759"/>
    </source>
</evidence>
<feature type="region of interest" description="Disordered" evidence="12">
    <location>
        <begin position="249"/>
        <end position="269"/>
    </location>
</feature>
<evidence type="ECO:0000256" key="2">
    <source>
        <dbReference type="ARBA" id="ARBA00004123"/>
    </source>
</evidence>
<dbReference type="InterPro" id="IPR006155">
    <property type="entry name" value="Josephin"/>
</dbReference>
<dbReference type="AlphaFoldDB" id="A0A139AD57"/>
<evidence type="ECO:0000256" key="8">
    <source>
        <dbReference type="ARBA" id="ARBA00023015"/>
    </source>
</evidence>
<dbReference type="GO" id="GO:0004843">
    <property type="term" value="F:cysteine-type deubiquitinase activity"/>
    <property type="evidence" value="ECO:0007669"/>
    <property type="project" value="UniProtKB-EC"/>
</dbReference>
<evidence type="ECO:0000256" key="10">
    <source>
        <dbReference type="ARBA" id="ARBA00023242"/>
    </source>
</evidence>
<feature type="compositionally biased region" description="Low complexity" evidence="12">
    <location>
        <begin position="367"/>
        <end position="385"/>
    </location>
</feature>
<evidence type="ECO:0000259" key="13">
    <source>
        <dbReference type="PROSITE" id="PS50957"/>
    </source>
</evidence>
<feature type="domain" description="Josephin" evidence="13">
    <location>
        <begin position="1"/>
        <end position="172"/>
    </location>
</feature>
<dbReference type="PRINTS" id="PR01233">
    <property type="entry name" value="JOSEPHIN"/>
</dbReference>
<dbReference type="Gene3D" id="1.10.287.10">
    <property type="entry name" value="S15/NS1, RNA-binding"/>
    <property type="match status" value="1"/>
</dbReference>
<evidence type="ECO:0000256" key="7">
    <source>
        <dbReference type="ARBA" id="ARBA00022807"/>
    </source>
</evidence>
<keyword evidence="8" id="KW-0805">Transcription regulation</keyword>
<evidence type="ECO:0000313" key="15">
    <source>
        <dbReference type="Proteomes" id="UP000070544"/>
    </source>
</evidence>
<organism evidence="14 15">
    <name type="scientific">Gonapodya prolifera (strain JEL478)</name>
    <name type="common">Monoblepharis prolifera</name>
    <dbReference type="NCBI Taxonomy" id="1344416"/>
    <lineage>
        <taxon>Eukaryota</taxon>
        <taxon>Fungi</taxon>
        <taxon>Fungi incertae sedis</taxon>
        <taxon>Chytridiomycota</taxon>
        <taxon>Chytridiomycota incertae sedis</taxon>
        <taxon>Monoblepharidomycetes</taxon>
        <taxon>Monoblepharidales</taxon>
        <taxon>Gonapodyaceae</taxon>
        <taxon>Gonapodya</taxon>
    </lineage>
</organism>
<keyword evidence="15" id="KW-1185">Reference proteome</keyword>
<comment type="caution">
    <text evidence="11">Lacks conserved residue(s) required for the propagation of feature annotation.</text>
</comment>
<dbReference type="InterPro" id="IPR003903">
    <property type="entry name" value="UIM_dom"/>
</dbReference>
<reference evidence="14 15" key="1">
    <citation type="journal article" date="2015" name="Genome Biol. Evol.">
        <title>Phylogenomic analyses indicate that early fungi evolved digesting cell walls of algal ancestors of land plants.</title>
        <authorList>
            <person name="Chang Y."/>
            <person name="Wang S."/>
            <person name="Sekimoto S."/>
            <person name="Aerts A.L."/>
            <person name="Choi C."/>
            <person name="Clum A."/>
            <person name="LaButti K.M."/>
            <person name="Lindquist E.A."/>
            <person name="Yee Ngan C."/>
            <person name="Ohm R.A."/>
            <person name="Salamov A.A."/>
            <person name="Grigoriev I.V."/>
            <person name="Spatafora J.W."/>
            <person name="Berbee M.L."/>
        </authorList>
    </citation>
    <scope>NUCLEOTIDE SEQUENCE [LARGE SCALE GENOMIC DNA]</scope>
    <source>
        <strain evidence="14 15">JEL478</strain>
    </source>
</reference>
<keyword evidence="9" id="KW-0804">Transcription</keyword>
<dbReference type="Pfam" id="PF02099">
    <property type="entry name" value="Josephin"/>
    <property type="match status" value="1"/>
</dbReference>
<dbReference type="PROSITE" id="PS50330">
    <property type="entry name" value="UIM"/>
    <property type="match status" value="1"/>
</dbReference>
<comment type="catalytic activity">
    <reaction evidence="1">
        <text>Thiol-dependent hydrolysis of ester, thioester, amide, peptide and isopeptide bonds formed by the C-terminal Gly of ubiquitin (a 76-residue protein attached to proteins as an intracellular targeting signal).</text>
        <dbReference type="EC" id="3.4.19.12"/>
    </reaction>
</comment>
<sequence>MKLGPTLRKDLSGPYFSAVDLASIAQSLDAKEQAALVESGGTDADVAAYMKDGSHNYDDSGFFSVQVMEEAMQVWSLRIVPVDSRELKEDPMYDPLTERAFICNLQEHWFTLRHFGSSPSRWYNMNSLFSTPSWISPTYLSLFLAQLKQEGYSIWVVRGQLPHCDADAVADTLPSPDPAVEAALTAATSSAAGKAPAPPRARTLASEDVEFERAIAASLGENTFRALGIDAMDTDDDPELAAALRMSLSQGGGTEGGSYSGPSHGRLNDADDELRAALRASLEDGGAETKSIKKALEASRKEAGIPDELAVTGSAIGRTSGRKDEDAALEAAIRASLSEAGKGKGPASEIAGSNLSASPPNGGQSTVSSALPPSEVPVAAAPANATEVQASASSVPPSEMSADEIRRK</sequence>
<dbReference type="STRING" id="1344416.A0A139AD57"/>
<dbReference type="GO" id="GO:0016579">
    <property type="term" value="P:protein deubiquitination"/>
    <property type="evidence" value="ECO:0007669"/>
    <property type="project" value="InterPro"/>
</dbReference>
<keyword evidence="7" id="KW-0788">Thiol protease</keyword>
<keyword evidence="10" id="KW-0539">Nucleus</keyword>
<dbReference type="Pfam" id="PF02809">
    <property type="entry name" value="UIM"/>
    <property type="match status" value="5"/>
</dbReference>
<dbReference type="SMART" id="SM00726">
    <property type="entry name" value="UIM"/>
    <property type="match status" value="4"/>
</dbReference>
<evidence type="ECO:0000256" key="5">
    <source>
        <dbReference type="ARBA" id="ARBA00022786"/>
    </source>
</evidence>
<keyword evidence="5" id="KW-0833">Ubl conjugation pathway</keyword>
<dbReference type="PROSITE" id="PS50957">
    <property type="entry name" value="JOSEPHIN"/>
    <property type="match status" value="1"/>
</dbReference>
<evidence type="ECO:0000256" key="9">
    <source>
        <dbReference type="ARBA" id="ARBA00023163"/>
    </source>
</evidence>
<dbReference type="GO" id="GO:0006508">
    <property type="term" value="P:proteolysis"/>
    <property type="evidence" value="ECO:0007669"/>
    <property type="project" value="UniProtKB-KW"/>
</dbReference>
<protein>
    <recommendedName>
        <fullName evidence="3">ubiquitinyl hydrolase 1</fullName>
        <ecNumber evidence="3">3.4.19.12</ecNumber>
    </recommendedName>
</protein>
<keyword evidence="6" id="KW-0378">Hydrolase</keyword>
<feature type="compositionally biased region" description="Gly residues" evidence="12">
    <location>
        <begin position="250"/>
        <end position="259"/>
    </location>
</feature>
<evidence type="ECO:0000256" key="11">
    <source>
        <dbReference type="PROSITE-ProRule" id="PRU00331"/>
    </source>
</evidence>
<evidence type="ECO:0000256" key="4">
    <source>
        <dbReference type="ARBA" id="ARBA00022670"/>
    </source>
</evidence>
<dbReference type="SMART" id="SM01246">
    <property type="entry name" value="Josephin"/>
    <property type="match status" value="1"/>
</dbReference>
<accession>A0A139AD57</accession>
<dbReference type="OrthoDB" id="10063692at2759"/>
<dbReference type="GO" id="GO:0005634">
    <property type="term" value="C:nucleus"/>
    <property type="evidence" value="ECO:0007669"/>
    <property type="project" value="UniProtKB-SubCell"/>
</dbReference>
<feature type="compositionally biased region" description="Polar residues" evidence="12">
    <location>
        <begin position="351"/>
        <end position="366"/>
    </location>
</feature>
<evidence type="ECO:0000256" key="6">
    <source>
        <dbReference type="ARBA" id="ARBA00022801"/>
    </source>
</evidence>
<evidence type="ECO:0000313" key="14">
    <source>
        <dbReference type="EMBL" id="KXS14700.1"/>
    </source>
</evidence>
<evidence type="ECO:0000256" key="12">
    <source>
        <dbReference type="SAM" id="MobiDB-lite"/>
    </source>
</evidence>
<proteinExistence type="predicted"/>
<dbReference type="PANTHER" id="PTHR14159">
    <property type="entry name" value="ATAXIN-3-RELATED"/>
    <property type="match status" value="1"/>
</dbReference>
<keyword evidence="4" id="KW-0645">Protease</keyword>